<keyword evidence="3" id="KW-1185">Reference proteome</keyword>
<protein>
    <submittedName>
        <fullName evidence="2">Uncharacterized protein</fullName>
    </submittedName>
</protein>
<evidence type="ECO:0000313" key="3">
    <source>
        <dbReference type="Proteomes" id="UP000784880"/>
    </source>
</evidence>
<keyword evidence="1" id="KW-0472">Membrane</keyword>
<organism evidence="2 3">
    <name type="scientific">Evansella tamaricis</name>
    <dbReference type="NCBI Taxonomy" id="2069301"/>
    <lineage>
        <taxon>Bacteria</taxon>
        <taxon>Bacillati</taxon>
        <taxon>Bacillota</taxon>
        <taxon>Bacilli</taxon>
        <taxon>Bacillales</taxon>
        <taxon>Bacillaceae</taxon>
        <taxon>Evansella</taxon>
    </lineage>
</organism>
<feature type="transmembrane region" description="Helical" evidence="1">
    <location>
        <begin position="40"/>
        <end position="62"/>
    </location>
</feature>
<accession>A0ABS6JCK6</accession>
<evidence type="ECO:0000313" key="2">
    <source>
        <dbReference type="EMBL" id="MBU9711406.1"/>
    </source>
</evidence>
<dbReference type="EMBL" id="JAHQCS010000071">
    <property type="protein sequence ID" value="MBU9711406.1"/>
    <property type="molecule type" value="Genomic_DNA"/>
</dbReference>
<comment type="caution">
    <text evidence="2">The sequence shown here is derived from an EMBL/GenBank/DDBJ whole genome shotgun (WGS) entry which is preliminary data.</text>
</comment>
<dbReference type="RefSeq" id="WP_217065284.1">
    <property type="nucleotide sequence ID" value="NZ_JAHQCS010000071.1"/>
</dbReference>
<feature type="transmembrane region" description="Helical" evidence="1">
    <location>
        <begin position="106"/>
        <end position="129"/>
    </location>
</feature>
<keyword evidence="1" id="KW-0812">Transmembrane</keyword>
<feature type="transmembrane region" description="Helical" evidence="1">
    <location>
        <begin position="141"/>
        <end position="165"/>
    </location>
</feature>
<reference evidence="2 3" key="1">
    <citation type="submission" date="2021-06" db="EMBL/GenBank/DDBJ databases">
        <title>Bacillus sp. RD4P76, an endophyte from a halophyte.</title>
        <authorList>
            <person name="Sun J.-Q."/>
        </authorList>
    </citation>
    <scope>NUCLEOTIDE SEQUENCE [LARGE SCALE GENOMIC DNA]</scope>
    <source>
        <strain evidence="2 3">CGMCC 1.15917</strain>
    </source>
</reference>
<feature type="transmembrane region" description="Helical" evidence="1">
    <location>
        <begin position="74"/>
        <end position="94"/>
    </location>
</feature>
<feature type="transmembrane region" description="Helical" evidence="1">
    <location>
        <begin position="7"/>
        <end position="28"/>
    </location>
</feature>
<proteinExistence type="predicted"/>
<evidence type="ECO:0000256" key="1">
    <source>
        <dbReference type="SAM" id="Phobius"/>
    </source>
</evidence>
<name>A0ABS6JCK6_9BACI</name>
<dbReference type="Proteomes" id="UP000784880">
    <property type="component" value="Unassembled WGS sequence"/>
</dbReference>
<keyword evidence="1" id="KW-1133">Transmembrane helix</keyword>
<sequence length="169" mass="19466">MKNKIPMLISIISILQVVIVSVFAIYYWYIMEHWGYNERFFLDIISDSAYLLLIVVSIGLLWKKPWGWWLGMIVYFKLAFAGVLSIVFAIVNILSGNILEPLNFQFFLYDFLAVSIFVIVVGILSLPSIRNFYSVSYPKGVLFFFVGIGGIILYVLYFIIMLVSINAFL</sequence>
<gene>
    <name evidence="2" type="ORF">KS419_06645</name>
</gene>